<reference evidence="1 2" key="1">
    <citation type="submission" date="2023-03" db="EMBL/GenBank/DDBJ databases">
        <title>Genome insight into feeding habits of ladybird beetles.</title>
        <authorList>
            <person name="Li H.-S."/>
            <person name="Huang Y.-H."/>
            <person name="Pang H."/>
        </authorList>
    </citation>
    <scope>NUCLEOTIDE SEQUENCE [LARGE SCALE GENOMIC DNA]</scope>
    <source>
        <strain evidence="1">SYSU_2023b</strain>
        <tissue evidence="1">Whole body</tissue>
    </source>
</reference>
<organism evidence="1 2">
    <name type="scientific">Henosepilachna vigintioctopunctata</name>
    <dbReference type="NCBI Taxonomy" id="420089"/>
    <lineage>
        <taxon>Eukaryota</taxon>
        <taxon>Metazoa</taxon>
        <taxon>Ecdysozoa</taxon>
        <taxon>Arthropoda</taxon>
        <taxon>Hexapoda</taxon>
        <taxon>Insecta</taxon>
        <taxon>Pterygota</taxon>
        <taxon>Neoptera</taxon>
        <taxon>Endopterygota</taxon>
        <taxon>Coleoptera</taxon>
        <taxon>Polyphaga</taxon>
        <taxon>Cucujiformia</taxon>
        <taxon>Coccinelloidea</taxon>
        <taxon>Coccinellidae</taxon>
        <taxon>Epilachninae</taxon>
        <taxon>Epilachnini</taxon>
        <taxon>Henosepilachna</taxon>
    </lineage>
</organism>
<sequence length="220" mass="25005">MACWNKSYPFFILPKQETSATNLKPSRQNSQLSNSCKATSSNQRMKIMHLNIQGITNKIEALENLTSHLKTDVICLSEHWLHEGNKGLYQMENRRLASGYNRQQHQHGGVCLYIDEGILYSKISEIKNFSNEMTNEVCAIYLSEQNLVVLSFYAAKLRTNKNHIFKHKGIVIEEDVISCIGRLASKPTMDIYDISSTLVKVVAEAIVYPLTDIIQADKHV</sequence>
<dbReference type="InterPro" id="IPR036691">
    <property type="entry name" value="Endo/exonu/phosph_ase_sf"/>
</dbReference>
<accession>A0AAW1UL27</accession>
<comment type="caution">
    <text evidence="1">The sequence shown here is derived from an EMBL/GenBank/DDBJ whole genome shotgun (WGS) entry which is preliminary data.</text>
</comment>
<dbReference type="EMBL" id="JARQZJ010000068">
    <property type="protein sequence ID" value="KAK9881227.1"/>
    <property type="molecule type" value="Genomic_DNA"/>
</dbReference>
<dbReference type="AlphaFoldDB" id="A0AAW1UL27"/>
<gene>
    <name evidence="1" type="ORF">WA026_015340</name>
</gene>
<dbReference type="Proteomes" id="UP001431783">
    <property type="component" value="Unassembled WGS sequence"/>
</dbReference>
<evidence type="ECO:0000313" key="1">
    <source>
        <dbReference type="EMBL" id="KAK9881227.1"/>
    </source>
</evidence>
<proteinExistence type="predicted"/>
<name>A0AAW1UL27_9CUCU</name>
<keyword evidence="2" id="KW-1185">Reference proteome</keyword>
<dbReference type="Gene3D" id="3.60.10.10">
    <property type="entry name" value="Endonuclease/exonuclease/phosphatase"/>
    <property type="match status" value="1"/>
</dbReference>
<evidence type="ECO:0000313" key="2">
    <source>
        <dbReference type="Proteomes" id="UP001431783"/>
    </source>
</evidence>
<evidence type="ECO:0008006" key="3">
    <source>
        <dbReference type="Google" id="ProtNLM"/>
    </source>
</evidence>
<dbReference type="SUPFAM" id="SSF56219">
    <property type="entry name" value="DNase I-like"/>
    <property type="match status" value="1"/>
</dbReference>
<protein>
    <recommendedName>
        <fullName evidence="3">RNA-directed DNA polymerase from mobile element jockey</fullName>
    </recommendedName>
</protein>